<dbReference type="Proteomes" id="UP000664859">
    <property type="component" value="Unassembled WGS sequence"/>
</dbReference>
<evidence type="ECO:0000256" key="2">
    <source>
        <dbReference type="SAM" id="MobiDB-lite"/>
    </source>
</evidence>
<keyword evidence="1" id="KW-0175">Coiled coil</keyword>
<feature type="coiled-coil region" evidence="1">
    <location>
        <begin position="142"/>
        <end position="169"/>
    </location>
</feature>
<evidence type="ECO:0000256" key="1">
    <source>
        <dbReference type="SAM" id="Coils"/>
    </source>
</evidence>
<evidence type="ECO:0000313" key="4">
    <source>
        <dbReference type="Proteomes" id="UP000664859"/>
    </source>
</evidence>
<name>A0A835Z6Y3_9STRA</name>
<dbReference type="AlphaFoldDB" id="A0A835Z6Y3"/>
<accession>A0A835Z6Y3</accession>
<dbReference type="EMBL" id="JAFCMP010000071">
    <property type="protein sequence ID" value="KAG5188346.1"/>
    <property type="molecule type" value="Genomic_DNA"/>
</dbReference>
<feature type="region of interest" description="Disordered" evidence="2">
    <location>
        <begin position="471"/>
        <end position="495"/>
    </location>
</feature>
<feature type="compositionally biased region" description="Basic and acidic residues" evidence="2">
    <location>
        <begin position="100"/>
        <end position="114"/>
    </location>
</feature>
<gene>
    <name evidence="3" type="ORF">JKP88DRAFT_253540</name>
</gene>
<keyword evidence="4" id="KW-1185">Reference proteome</keyword>
<organism evidence="3 4">
    <name type="scientific">Tribonema minus</name>
    <dbReference type="NCBI Taxonomy" id="303371"/>
    <lineage>
        <taxon>Eukaryota</taxon>
        <taxon>Sar</taxon>
        <taxon>Stramenopiles</taxon>
        <taxon>Ochrophyta</taxon>
        <taxon>PX clade</taxon>
        <taxon>Xanthophyceae</taxon>
        <taxon>Tribonematales</taxon>
        <taxon>Tribonemataceae</taxon>
        <taxon>Tribonema</taxon>
    </lineage>
</organism>
<sequence length="609" mass="67136">RLRYRLHAVCPLATEVLLELCCLYMAVLLGHCARYSLVAEAELAFELALQTRKLHALQVQGTSAHKLASELTECTAHSVSKTGSSSLCQSGAAADSVAQEEDHRSRKRGGLSEKELPKVEEAIEHGTNYKYMTMEQEKVEERIRLLRQLEQVREDKKQLRDNEAVLSGNDGVTSCGRCHAFTAVQSVTPWRSVCSRRYCCTRFCAMARAATVASLSCPCLSRALATTVPPKTPRPTPRPTPAATSERRWQQTLEASNQLGGSGVTRAAVLPDHAIKQALATLTAPGTLLGWFVHPHAEETDEPSAELYTGIGVLERCSGTGPEGTAFTTGRGGYPCTLVDGNGAPITKTGFRTVVIATSTQRLNMSWLEKLQHVAHWDLPGRLWKWRGGDPYGNKDVELGVLREHAFFLSFRCATGDITPPSRLVDSVVLSNFRGHLLYKVNSGFAAAATLQQQTDLSSFRQHYNSGIATGTHQDQQQQQQQERHHRRPPTQIPSGHLVQSKMCAKLIERILEDPAYTAFFGALLKAPFTKAGVVKMPSGVTVVDPKFRGEEREAAFVIRKCWFDLRDVILSDMQDNLVQQQVLDMHCALPSLLAIDIKRVLATIRCTG</sequence>
<feature type="compositionally biased region" description="Pro residues" evidence="2">
    <location>
        <begin position="230"/>
        <end position="240"/>
    </location>
</feature>
<evidence type="ECO:0000313" key="3">
    <source>
        <dbReference type="EMBL" id="KAG5188346.1"/>
    </source>
</evidence>
<feature type="region of interest" description="Disordered" evidence="2">
    <location>
        <begin position="95"/>
        <end position="114"/>
    </location>
</feature>
<proteinExistence type="predicted"/>
<feature type="region of interest" description="Disordered" evidence="2">
    <location>
        <begin position="226"/>
        <end position="248"/>
    </location>
</feature>
<feature type="non-terminal residue" evidence="3">
    <location>
        <position position="609"/>
    </location>
</feature>
<protein>
    <submittedName>
        <fullName evidence="3">Uncharacterized protein</fullName>
    </submittedName>
</protein>
<reference evidence="3" key="1">
    <citation type="submission" date="2021-02" db="EMBL/GenBank/DDBJ databases">
        <title>First Annotated Genome of the Yellow-green Alga Tribonema minus.</title>
        <authorList>
            <person name="Mahan K.M."/>
        </authorList>
    </citation>
    <scope>NUCLEOTIDE SEQUENCE</scope>
    <source>
        <strain evidence="3">UTEX B ZZ1240</strain>
    </source>
</reference>
<comment type="caution">
    <text evidence="3">The sequence shown here is derived from an EMBL/GenBank/DDBJ whole genome shotgun (WGS) entry which is preliminary data.</text>
</comment>